<sequence length="62" mass="6997">MGYDYLVMLVFVALQIIVEVSFLMETRMGRHLDIDRRVANVLAGMGCSIDILVFDFALQCAL</sequence>
<dbReference type="Proteomes" id="UP000054770">
    <property type="component" value="Unassembled WGS sequence"/>
</dbReference>
<dbReference type="AlphaFoldDB" id="A0A158KPL0"/>
<dbReference type="EMBL" id="FCON02000131">
    <property type="protein sequence ID" value="SAL83078.1"/>
    <property type="molecule type" value="Genomic_DNA"/>
</dbReference>
<evidence type="ECO:0000313" key="2">
    <source>
        <dbReference type="EMBL" id="SAL83078.1"/>
    </source>
</evidence>
<evidence type="ECO:0000313" key="3">
    <source>
        <dbReference type="Proteomes" id="UP000054770"/>
    </source>
</evidence>
<name>A0A158KPL0_9BURK</name>
<gene>
    <name evidence="2" type="ORF">AWB68_06773</name>
</gene>
<keyword evidence="1" id="KW-1133">Transmembrane helix</keyword>
<comment type="caution">
    <text evidence="2">The sequence shown here is derived from an EMBL/GenBank/DDBJ whole genome shotgun (WGS) entry which is preliminary data.</text>
</comment>
<proteinExistence type="predicted"/>
<feature type="transmembrane region" description="Helical" evidence="1">
    <location>
        <begin position="6"/>
        <end position="26"/>
    </location>
</feature>
<organism evidence="2 3">
    <name type="scientific">Caballeronia choica</name>
    <dbReference type="NCBI Taxonomy" id="326476"/>
    <lineage>
        <taxon>Bacteria</taxon>
        <taxon>Pseudomonadati</taxon>
        <taxon>Pseudomonadota</taxon>
        <taxon>Betaproteobacteria</taxon>
        <taxon>Burkholderiales</taxon>
        <taxon>Burkholderiaceae</taxon>
        <taxon>Caballeronia</taxon>
    </lineage>
</organism>
<keyword evidence="3" id="KW-1185">Reference proteome</keyword>
<accession>A0A158KPL0</accession>
<protein>
    <submittedName>
        <fullName evidence="2">Uncharacterized protein</fullName>
    </submittedName>
</protein>
<evidence type="ECO:0000256" key="1">
    <source>
        <dbReference type="SAM" id="Phobius"/>
    </source>
</evidence>
<keyword evidence="1" id="KW-0812">Transmembrane</keyword>
<keyword evidence="1" id="KW-0472">Membrane</keyword>
<feature type="transmembrane region" description="Helical" evidence="1">
    <location>
        <begin position="38"/>
        <end position="58"/>
    </location>
</feature>
<reference evidence="2" key="1">
    <citation type="submission" date="2016-01" db="EMBL/GenBank/DDBJ databases">
        <authorList>
            <person name="Peeters C."/>
        </authorList>
    </citation>
    <scope>NUCLEOTIDE SEQUENCE [LARGE SCALE GENOMIC DNA]</scope>
    <source>
        <strain evidence="2">LMG 22940</strain>
    </source>
</reference>